<evidence type="ECO:0000256" key="4">
    <source>
        <dbReference type="PROSITE-ProRule" id="PRU00742"/>
    </source>
</evidence>
<evidence type="ECO:0000256" key="5">
    <source>
        <dbReference type="SAM" id="MobiDB-lite"/>
    </source>
</evidence>
<organism evidence="6 7">
    <name type="scientific">Microbacterium oxydans</name>
    <dbReference type="NCBI Taxonomy" id="82380"/>
    <lineage>
        <taxon>Bacteria</taxon>
        <taxon>Bacillati</taxon>
        <taxon>Actinomycetota</taxon>
        <taxon>Actinomycetes</taxon>
        <taxon>Micrococcales</taxon>
        <taxon>Microbacteriaceae</taxon>
        <taxon>Microbacterium</taxon>
    </lineage>
</organism>
<dbReference type="InterPro" id="IPR006035">
    <property type="entry name" value="Ureohydrolase"/>
</dbReference>
<sequence length="301" mass="31090">MITLLSAPSNLGLRPPQPGAVPGAAKAPEALREAGLFSRFAAFGATDSGVVLPGRYVDDAATRPPGHVRNEVAMVDHARRLAARIGQAFDRDEAPLVIGGDCSILLGAGIASAHRGGIGLVHIDGHTDFRHPGNDPDSASVAGEDLAAAVGLHWPAIADIDGSGPYFPAARTAHIGHRDDDEQQQEARAVLGRVAPAAEVLSRGAQWVGAECAAVAGPAYWLQLDVDVLDPSVMPAVDSPDPGGIGAAELTALLRELAPRAVGASVTVFDPDLDPDGRYARLLVDVLSEGLHELGTLTPRT</sequence>
<dbReference type="InterPro" id="IPR023696">
    <property type="entry name" value="Ureohydrolase_dom_sf"/>
</dbReference>
<dbReference type="PANTHER" id="PTHR43782">
    <property type="entry name" value="ARGINASE"/>
    <property type="match status" value="1"/>
</dbReference>
<dbReference type="PRINTS" id="PR00116">
    <property type="entry name" value="ARGINASE"/>
</dbReference>
<evidence type="ECO:0000256" key="1">
    <source>
        <dbReference type="ARBA" id="ARBA00022723"/>
    </source>
</evidence>
<dbReference type="GO" id="GO:0030145">
    <property type="term" value="F:manganese ion binding"/>
    <property type="evidence" value="ECO:0007669"/>
    <property type="project" value="TreeGrafter"/>
</dbReference>
<dbReference type="Gene3D" id="3.40.800.10">
    <property type="entry name" value="Ureohydrolase domain"/>
    <property type="match status" value="1"/>
</dbReference>
<evidence type="ECO:0000313" key="7">
    <source>
        <dbReference type="Proteomes" id="UP000274841"/>
    </source>
</evidence>
<dbReference type="Pfam" id="PF00491">
    <property type="entry name" value="Arginase"/>
    <property type="match status" value="1"/>
</dbReference>
<dbReference type="PIRSF" id="PIRSF036979">
    <property type="entry name" value="Arginase"/>
    <property type="match status" value="1"/>
</dbReference>
<dbReference type="GO" id="GO:0005737">
    <property type="term" value="C:cytoplasm"/>
    <property type="evidence" value="ECO:0007669"/>
    <property type="project" value="TreeGrafter"/>
</dbReference>
<protein>
    <submittedName>
        <fullName evidence="6">Arginase</fullName>
        <ecNumber evidence="6">3.5.3.1</ecNumber>
    </submittedName>
</protein>
<dbReference type="KEGG" id="moy:CVS54_00819"/>
<dbReference type="Proteomes" id="UP000274841">
    <property type="component" value="Chromosome"/>
</dbReference>
<accession>A0A3S9WHD3</accession>
<comment type="similarity">
    <text evidence="4">Belongs to the arginase family.</text>
</comment>
<dbReference type="AlphaFoldDB" id="A0A3S9WHD3"/>
<feature type="region of interest" description="Disordered" evidence="5">
    <location>
        <begin position="1"/>
        <end position="24"/>
    </location>
</feature>
<dbReference type="RefSeq" id="WP_127011816.1">
    <property type="nucleotide sequence ID" value="NZ_CP031422.1"/>
</dbReference>
<proteinExistence type="inferred from homology"/>
<dbReference type="GO" id="GO:0004053">
    <property type="term" value="F:arginase activity"/>
    <property type="evidence" value="ECO:0007669"/>
    <property type="project" value="UniProtKB-EC"/>
</dbReference>
<reference evidence="6 7" key="1">
    <citation type="submission" date="2018-08" db="EMBL/GenBank/DDBJ databases">
        <title>Microbacterium oxydans strain HG3.</title>
        <authorList>
            <person name="ORTET P."/>
        </authorList>
    </citation>
    <scope>NUCLEOTIDE SEQUENCE [LARGE SCALE GENOMIC DNA]</scope>
    <source>
        <strain evidence="6 7">HG3</strain>
    </source>
</reference>
<name>A0A3S9WHD3_9MICO</name>
<dbReference type="PROSITE" id="PS51409">
    <property type="entry name" value="ARGINASE_2"/>
    <property type="match status" value="1"/>
</dbReference>
<keyword evidence="1" id="KW-0479">Metal-binding</keyword>
<dbReference type="SUPFAM" id="SSF52768">
    <property type="entry name" value="Arginase/deacetylase"/>
    <property type="match status" value="1"/>
</dbReference>
<dbReference type="EMBL" id="CP031422">
    <property type="protein sequence ID" value="AZS39509.1"/>
    <property type="molecule type" value="Genomic_DNA"/>
</dbReference>
<gene>
    <name evidence="6" type="primary">rocF</name>
    <name evidence="6" type="ORF">CVS54_00819</name>
</gene>
<dbReference type="PANTHER" id="PTHR43782:SF3">
    <property type="entry name" value="ARGINASE"/>
    <property type="match status" value="1"/>
</dbReference>
<dbReference type="EC" id="3.5.3.1" evidence="6"/>
<evidence type="ECO:0000313" key="6">
    <source>
        <dbReference type="EMBL" id="AZS39509.1"/>
    </source>
</evidence>
<evidence type="ECO:0000256" key="3">
    <source>
        <dbReference type="ARBA" id="ARBA00023211"/>
    </source>
</evidence>
<dbReference type="CDD" id="cd09999">
    <property type="entry name" value="Arginase-like_1"/>
    <property type="match status" value="1"/>
</dbReference>
<evidence type="ECO:0000256" key="2">
    <source>
        <dbReference type="ARBA" id="ARBA00022801"/>
    </source>
</evidence>
<keyword evidence="3" id="KW-0464">Manganese</keyword>
<keyword evidence="2 6" id="KW-0378">Hydrolase</keyword>